<evidence type="ECO:0008006" key="3">
    <source>
        <dbReference type="Google" id="ProtNLM"/>
    </source>
</evidence>
<proteinExistence type="predicted"/>
<organism evidence="1 2">
    <name type="scientific">Sphingobacterium multivorum</name>
    <dbReference type="NCBI Taxonomy" id="28454"/>
    <lineage>
        <taxon>Bacteria</taxon>
        <taxon>Pseudomonadati</taxon>
        <taxon>Bacteroidota</taxon>
        <taxon>Sphingobacteriia</taxon>
        <taxon>Sphingobacteriales</taxon>
        <taxon>Sphingobacteriaceae</taxon>
        <taxon>Sphingobacterium</taxon>
    </lineage>
</organism>
<gene>
    <name evidence="1" type="ORF">NCTC11343_01532</name>
</gene>
<accession>A0A2X2J026</accession>
<evidence type="ECO:0000313" key="2">
    <source>
        <dbReference type="Proteomes" id="UP000251241"/>
    </source>
</evidence>
<reference evidence="1 2" key="1">
    <citation type="submission" date="2018-06" db="EMBL/GenBank/DDBJ databases">
        <authorList>
            <consortium name="Pathogen Informatics"/>
            <person name="Doyle S."/>
        </authorList>
    </citation>
    <scope>NUCLEOTIDE SEQUENCE [LARGE SCALE GENOMIC DNA]</scope>
    <source>
        <strain evidence="1 2">NCTC11343</strain>
    </source>
</reference>
<dbReference type="Proteomes" id="UP000251241">
    <property type="component" value="Unassembled WGS sequence"/>
</dbReference>
<dbReference type="EMBL" id="UAUU01000005">
    <property type="protein sequence ID" value="SPZ84976.1"/>
    <property type="molecule type" value="Genomic_DNA"/>
</dbReference>
<dbReference type="Gene3D" id="2.40.50.870">
    <property type="entry name" value="Protein of unknown function (DUF3299)"/>
    <property type="match status" value="1"/>
</dbReference>
<dbReference type="GeneID" id="97181688"/>
<name>A0A2X2J026_SPHMU</name>
<evidence type="ECO:0000313" key="1">
    <source>
        <dbReference type="EMBL" id="SPZ84976.1"/>
    </source>
</evidence>
<dbReference type="AlphaFoldDB" id="A0A2X2J026"/>
<dbReference type="RefSeq" id="WP_112374255.1">
    <property type="nucleotide sequence ID" value="NZ_CP069793.1"/>
</dbReference>
<protein>
    <recommendedName>
        <fullName evidence="3">DUF3299 domain-containing protein</fullName>
    </recommendedName>
</protein>
<sequence>MKKTLTVFLFILFCTIQSQAQIGNNPDVPDHTPMMNKTWEAIDKMAYKVTYNGAKKVYTPFYPKELKALENKIVELPGYMVPLHSGLNHKNFMMSVLPVMQCQFCGSNGIPPMVEVTLKGNAIKFSEDPIKLKGKMIFTKDPLKGNAEIQIVDAEPIK</sequence>